<name>A0ABV4P6Q0_9GAMM</name>
<dbReference type="Proteomes" id="UP001569428">
    <property type="component" value="Unassembled WGS sequence"/>
</dbReference>
<comment type="caution">
    <text evidence="1">The sequence shown here is derived from an EMBL/GenBank/DDBJ whole genome shotgun (WGS) entry which is preliminary data.</text>
</comment>
<proteinExistence type="predicted"/>
<organism evidence="1 2">
    <name type="scientific">Microbulbifer epialgicus</name>
    <dbReference type="NCBI Taxonomy" id="393907"/>
    <lineage>
        <taxon>Bacteria</taxon>
        <taxon>Pseudomonadati</taxon>
        <taxon>Pseudomonadota</taxon>
        <taxon>Gammaproteobacteria</taxon>
        <taxon>Cellvibrionales</taxon>
        <taxon>Microbulbiferaceae</taxon>
        <taxon>Microbulbifer</taxon>
    </lineage>
</organism>
<evidence type="ECO:0000313" key="1">
    <source>
        <dbReference type="EMBL" id="MFA0813699.1"/>
    </source>
</evidence>
<reference evidence="1 2" key="1">
    <citation type="submission" date="2024-08" db="EMBL/GenBank/DDBJ databases">
        <authorList>
            <person name="Ishaq N."/>
        </authorList>
    </citation>
    <scope>NUCLEOTIDE SEQUENCE [LARGE SCALE GENOMIC DNA]</scope>
    <source>
        <strain evidence="1 2">DSM 18651</strain>
    </source>
</reference>
<dbReference type="RefSeq" id="WP_371841509.1">
    <property type="nucleotide sequence ID" value="NZ_JBGMEK010000125.1"/>
</dbReference>
<dbReference type="EMBL" id="JBGMEK010000125">
    <property type="protein sequence ID" value="MFA0813699.1"/>
    <property type="molecule type" value="Genomic_DNA"/>
</dbReference>
<protein>
    <submittedName>
        <fullName evidence="1">Uncharacterized protein</fullName>
    </submittedName>
</protein>
<sequence>MNNVDCVPLTAEGSQASKYKTDATLILNGIQERQYVLRTAFDSLPVWKTKHAVSVSPFYPRLKTSIKEAALIDNEIWVFGIDGTNPHHIIDAVTVASQFYMIEPRDILSNVYVKNLNAEGEASLELSLLVKLNKDLYKATTEAIMEACRHFGINNEVNLHVYSANINPKIPQQDLHQALKDGGASSVVTDSRNLKYKSGNNLGNRGATIRTNMHVAKLEF</sequence>
<evidence type="ECO:0000313" key="2">
    <source>
        <dbReference type="Proteomes" id="UP001569428"/>
    </source>
</evidence>
<accession>A0ABV4P6Q0</accession>
<keyword evidence="2" id="KW-1185">Reference proteome</keyword>
<gene>
    <name evidence="1" type="ORF">ACCI49_22690</name>
</gene>